<keyword evidence="10" id="KW-1185">Reference proteome</keyword>
<dbReference type="Gene3D" id="3.40.140.10">
    <property type="entry name" value="Cytidine Deaminase, domain 2"/>
    <property type="match status" value="1"/>
</dbReference>
<dbReference type="Pfam" id="PF14437">
    <property type="entry name" value="MafB19-deam"/>
    <property type="match status" value="1"/>
</dbReference>
<dbReference type="GO" id="GO:0009507">
    <property type="term" value="C:chloroplast"/>
    <property type="evidence" value="ECO:0007669"/>
    <property type="project" value="TreeGrafter"/>
</dbReference>
<dbReference type="EMBL" id="GL433839">
    <property type="protein sequence ID" value="EFN57536.1"/>
    <property type="molecule type" value="Genomic_DNA"/>
</dbReference>
<dbReference type="SUPFAM" id="SSF53927">
    <property type="entry name" value="Cytidine deaminase-like"/>
    <property type="match status" value="1"/>
</dbReference>
<evidence type="ECO:0000256" key="2">
    <source>
        <dbReference type="ARBA" id="ARBA00012740"/>
    </source>
</evidence>
<evidence type="ECO:0000256" key="4">
    <source>
        <dbReference type="ARBA" id="ARBA00022723"/>
    </source>
</evidence>
<evidence type="ECO:0000313" key="9">
    <source>
        <dbReference type="EMBL" id="EFN57536.1"/>
    </source>
</evidence>
<dbReference type="eggNOG" id="KOG1018">
    <property type="taxonomic scope" value="Eukaryota"/>
</dbReference>
<dbReference type="OrthoDB" id="408702at2759"/>
<dbReference type="GO" id="GO:0052717">
    <property type="term" value="F:tRNA-specific adenosine-34 deaminase activity"/>
    <property type="evidence" value="ECO:0007669"/>
    <property type="project" value="UniProtKB-EC"/>
</dbReference>
<dbReference type="Proteomes" id="UP000008141">
    <property type="component" value="Unassembled WGS sequence"/>
</dbReference>
<dbReference type="PANTHER" id="PTHR11079:SF179">
    <property type="entry name" value="TRNA(ADENINE(34)) DEAMINASE, CHLOROPLASTIC"/>
    <property type="match status" value="1"/>
</dbReference>
<dbReference type="EC" id="3.5.4.33" evidence="2"/>
<feature type="domain" description="CMP/dCMP-type deaminase" evidence="8">
    <location>
        <begin position="6"/>
        <end position="131"/>
    </location>
</feature>
<accession>E1Z9L0</accession>
<dbReference type="PROSITE" id="PS51747">
    <property type="entry name" value="CYT_DCMP_DEAMINASES_2"/>
    <property type="match status" value="1"/>
</dbReference>
<dbReference type="InterPro" id="IPR058535">
    <property type="entry name" value="MafB19-deam"/>
</dbReference>
<reference evidence="9 10" key="1">
    <citation type="journal article" date="2010" name="Plant Cell">
        <title>The Chlorella variabilis NC64A genome reveals adaptation to photosymbiosis, coevolution with viruses, and cryptic sex.</title>
        <authorList>
            <person name="Blanc G."/>
            <person name="Duncan G."/>
            <person name="Agarkova I."/>
            <person name="Borodovsky M."/>
            <person name="Gurnon J."/>
            <person name="Kuo A."/>
            <person name="Lindquist E."/>
            <person name="Lucas S."/>
            <person name="Pangilinan J."/>
            <person name="Polle J."/>
            <person name="Salamov A."/>
            <person name="Terry A."/>
            <person name="Yamada T."/>
            <person name="Dunigan D.D."/>
            <person name="Grigoriev I.V."/>
            <person name="Claverie J.M."/>
            <person name="Van Etten J.L."/>
        </authorList>
    </citation>
    <scope>NUCLEOTIDE SEQUENCE [LARGE SCALE GENOMIC DNA]</scope>
    <source>
        <strain evidence="9 10">NC64A</strain>
    </source>
</reference>
<evidence type="ECO:0000259" key="8">
    <source>
        <dbReference type="PROSITE" id="PS51747"/>
    </source>
</evidence>
<comment type="cofactor">
    <cofactor evidence="1">
        <name>Zn(2+)</name>
        <dbReference type="ChEBI" id="CHEBI:29105"/>
    </cofactor>
</comment>
<dbReference type="GO" id="GO:0046872">
    <property type="term" value="F:metal ion binding"/>
    <property type="evidence" value="ECO:0007669"/>
    <property type="project" value="UniProtKB-KW"/>
</dbReference>
<name>E1Z9L0_CHLVA</name>
<keyword evidence="4" id="KW-0479">Metal-binding</keyword>
<keyword evidence="3" id="KW-0819">tRNA processing</keyword>
<dbReference type="RefSeq" id="XP_005849638.1">
    <property type="nucleotide sequence ID" value="XM_005849576.1"/>
</dbReference>
<dbReference type="InterPro" id="IPR028883">
    <property type="entry name" value="tRNA_aden_deaminase"/>
</dbReference>
<dbReference type="InterPro" id="IPR016193">
    <property type="entry name" value="Cytidine_deaminase-like"/>
</dbReference>
<dbReference type="InParanoid" id="E1Z9L0"/>
<dbReference type="KEGG" id="cvr:CHLNCDRAFT_20896"/>
<dbReference type="CDD" id="cd01285">
    <property type="entry name" value="nucleoside_deaminase"/>
    <property type="match status" value="1"/>
</dbReference>
<evidence type="ECO:0000256" key="6">
    <source>
        <dbReference type="ARBA" id="ARBA00022833"/>
    </source>
</evidence>
<gene>
    <name evidence="9" type="ORF">CHLNCDRAFT_20896</name>
</gene>
<organism evidence="10">
    <name type="scientific">Chlorella variabilis</name>
    <name type="common">Green alga</name>
    <dbReference type="NCBI Taxonomy" id="554065"/>
    <lineage>
        <taxon>Eukaryota</taxon>
        <taxon>Viridiplantae</taxon>
        <taxon>Chlorophyta</taxon>
        <taxon>core chlorophytes</taxon>
        <taxon>Trebouxiophyceae</taxon>
        <taxon>Chlorellales</taxon>
        <taxon>Chlorellaceae</taxon>
        <taxon>Chlorella clade</taxon>
        <taxon>Chlorella</taxon>
    </lineage>
</organism>
<feature type="non-terminal residue" evidence="9">
    <location>
        <position position="1"/>
    </location>
</feature>
<dbReference type="InterPro" id="IPR002125">
    <property type="entry name" value="CMP_dCMP_dom"/>
</dbReference>
<evidence type="ECO:0000256" key="7">
    <source>
        <dbReference type="ARBA" id="ARBA00048045"/>
    </source>
</evidence>
<evidence type="ECO:0000256" key="3">
    <source>
        <dbReference type="ARBA" id="ARBA00022694"/>
    </source>
</evidence>
<evidence type="ECO:0000256" key="1">
    <source>
        <dbReference type="ARBA" id="ARBA00001947"/>
    </source>
</evidence>
<proteinExistence type="inferred from homology"/>
<sequence length="156" mass="16395">ATAPHDDDERFMRLALEQARLAFDDGEVPVGAVLVSGGGQVLAAARNAAEGAADPTAHAELLCIRQAATAAGGWRLLDATLYVTLEPCPMCAGALLQVRRAGLCSGVEQLQAAPAAAAAVQPTRPHPFHPNMVVRRGVLAAECGDLMRSFFARRRK</sequence>
<protein>
    <recommendedName>
        <fullName evidence="2">tRNA(adenine(34)) deaminase</fullName>
        <ecNumber evidence="2">3.5.4.33</ecNumber>
    </recommendedName>
</protein>
<dbReference type="HAMAP" id="MF_00972">
    <property type="entry name" value="tRNA_aden_deaminase"/>
    <property type="match status" value="1"/>
</dbReference>
<dbReference type="GO" id="GO:0002100">
    <property type="term" value="P:tRNA wobble adenosine to inosine editing"/>
    <property type="evidence" value="ECO:0007669"/>
    <property type="project" value="InterPro"/>
</dbReference>
<evidence type="ECO:0000313" key="10">
    <source>
        <dbReference type="Proteomes" id="UP000008141"/>
    </source>
</evidence>
<comment type="catalytic activity">
    <reaction evidence="7">
        <text>adenosine(34) in tRNA + H2O + H(+) = inosine(34) in tRNA + NH4(+)</text>
        <dbReference type="Rhea" id="RHEA:43168"/>
        <dbReference type="Rhea" id="RHEA-COMP:10373"/>
        <dbReference type="Rhea" id="RHEA-COMP:10374"/>
        <dbReference type="ChEBI" id="CHEBI:15377"/>
        <dbReference type="ChEBI" id="CHEBI:15378"/>
        <dbReference type="ChEBI" id="CHEBI:28938"/>
        <dbReference type="ChEBI" id="CHEBI:74411"/>
        <dbReference type="ChEBI" id="CHEBI:82852"/>
        <dbReference type="EC" id="3.5.4.33"/>
    </reaction>
</comment>
<keyword evidence="6" id="KW-0862">Zinc</keyword>
<dbReference type="STRING" id="554065.E1Z9L0"/>
<dbReference type="OMA" id="VCENECK"/>
<dbReference type="GeneID" id="17357218"/>
<keyword evidence="5" id="KW-0378">Hydrolase</keyword>
<dbReference type="AlphaFoldDB" id="E1Z9L0"/>
<evidence type="ECO:0000256" key="5">
    <source>
        <dbReference type="ARBA" id="ARBA00022801"/>
    </source>
</evidence>
<dbReference type="PANTHER" id="PTHR11079">
    <property type="entry name" value="CYTOSINE DEAMINASE FAMILY MEMBER"/>
    <property type="match status" value="1"/>
</dbReference>